<dbReference type="Proteomes" id="UP001465976">
    <property type="component" value="Unassembled WGS sequence"/>
</dbReference>
<evidence type="ECO:0000313" key="2">
    <source>
        <dbReference type="EMBL" id="KAL0567979.1"/>
    </source>
</evidence>
<feature type="region of interest" description="Disordered" evidence="1">
    <location>
        <begin position="15"/>
        <end position="151"/>
    </location>
</feature>
<proteinExistence type="predicted"/>
<dbReference type="Gene3D" id="3.60.130.30">
    <property type="match status" value="1"/>
</dbReference>
<dbReference type="EMBL" id="JBAHYK010001449">
    <property type="protein sequence ID" value="KAL0567979.1"/>
    <property type="molecule type" value="Genomic_DNA"/>
</dbReference>
<name>A0ABR3EYI2_9AGAR</name>
<reference evidence="2 3" key="1">
    <citation type="submission" date="2024-02" db="EMBL/GenBank/DDBJ databases">
        <title>A draft genome for the cacao thread blight pathogen Marasmius crinis-equi.</title>
        <authorList>
            <person name="Cohen S.P."/>
            <person name="Baruah I.K."/>
            <person name="Amoako-Attah I."/>
            <person name="Bukari Y."/>
            <person name="Meinhardt L.W."/>
            <person name="Bailey B.A."/>
        </authorList>
    </citation>
    <scope>NUCLEOTIDE SEQUENCE [LARGE SCALE GENOMIC DNA]</scope>
    <source>
        <strain evidence="2 3">GH-76</strain>
    </source>
</reference>
<feature type="compositionally biased region" description="Low complexity" evidence="1">
    <location>
        <begin position="57"/>
        <end position="70"/>
    </location>
</feature>
<comment type="caution">
    <text evidence="2">The sequence shown here is derived from an EMBL/GenBank/DDBJ whole genome shotgun (WGS) entry which is preliminary data.</text>
</comment>
<protein>
    <submittedName>
        <fullName evidence="2">Uncharacterized protein</fullName>
    </submittedName>
</protein>
<gene>
    <name evidence="2" type="ORF">V5O48_014013</name>
</gene>
<organism evidence="2 3">
    <name type="scientific">Marasmius crinis-equi</name>
    <dbReference type="NCBI Taxonomy" id="585013"/>
    <lineage>
        <taxon>Eukaryota</taxon>
        <taxon>Fungi</taxon>
        <taxon>Dikarya</taxon>
        <taxon>Basidiomycota</taxon>
        <taxon>Agaricomycotina</taxon>
        <taxon>Agaricomycetes</taxon>
        <taxon>Agaricomycetidae</taxon>
        <taxon>Agaricales</taxon>
        <taxon>Marasmiineae</taxon>
        <taxon>Marasmiaceae</taxon>
        <taxon>Marasmius</taxon>
    </lineage>
</organism>
<evidence type="ECO:0000256" key="1">
    <source>
        <dbReference type="SAM" id="MobiDB-lite"/>
    </source>
</evidence>
<accession>A0ABR3EYI2</accession>
<sequence length="447" mass="48910">MINNKVKLDALLFSAATRTDDPFSSPLSTPPTSRPASLQPEDGHTTEEEPASQKSFNPAPTTTADNATPASIADTEPSKANKCMAEDAADGVGDGDGGSSVPGSTDVGEPQPLSNKARKAKRSKMMKEKKEALDPEEDSQASKSRSKRNHWRKRIGRGLQFCLNLNKLKELANEHISRHAKQAQEREWNVTDDILASNAASSGYVGNPRAVTPNQPEMREYRLDELVNDGKNNFQLVKHLPEYVTPAALLLDPFNEADGNIQLYATHHLSNEQEGMGAGCSRPTERPHLEPQLRRSKGLHQIMASPLGGIDGVGYGMSLGSGQQEPMMQNDMGVCRKRVMDMIRADPAFQRIVPSSNTILTFISHSTMPSGHLLPSILVHELCLPHRDSKNLAFGWCAITVLGNYNWTKGGHLVLWDLKMVIEFPPGSTIYIPSALVCHFNTSIAPH</sequence>
<evidence type="ECO:0000313" key="3">
    <source>
        <dbReference type="Proteomes" id="UP001465976"/>
    </source>
</evidence>
<keyword evidence="3" id="KW-1185">Reference proteome</keyword>